<comment type="function">
    <text evidence="6">One of the early assembly proteins it binds 23S rRNA. One of the proteins that surrounds the polypeptide exit tunnel on the outside of the ribosome. Forms the main docking site for trigger factor binding to the ribosome.</text>
</comment>
<evidence type="ECO:0000256" key="6">
    <source>
        <dbReference type="HAMAP-Rule" id="MF_01369"/>
    </source>
</evidence>
<dbReference type="RefSeq" id="WP_015006517.1">
    <property type="nucleotide sequence ID" value="NZ_FQZJ01000001.1"/>
</dbReference>
<dbReference type="HAMAP" id="MF_01369_B">
    <property type="entry name" value="Ribosomal_uL23_B"/>
    <property type="match status" value="1"/>
</dbReference>
<keyword evidence="2 6" id="KW-0699">rRNA-binding</keyword>
<evidence type="ECO:0000256" key="2">
    <source>
        <dbReference type="ARBA" id="ARBA00022730"/>
    </source>
</evidence>
<dbReference type="NCBIfam" id="NF004359">
    <property type="entry name" value="PRK05738.1-3"/>
    <property type="match status" value="1"/>
</dbReference>
<dbReference type="FunFam" id="3.30.70.330:FF:000001">
    <property type="entry name" value="50S ribosomal protein L23"/>
    <property type="match status" value="1"/>
</dbReference>
<protein>
    <recommendedName>
        <fullName evidence="6">Large ribosomal subunit protein uL23</fullName>
    </recommendedName>
</protein>
<dbReference type="Pfam" id="PF00276">
    <property type="entry name" value="Ribosomal_L23"/>
    <property type="match status" value="1"/>
</dbReference>
<dbReference type="Gene3D" id="3.30.70.330">
    <property type="match status" value="1"/>
</dbReference>
<dbReference type="GO" id="GO:1990904">
    <property type="term" value="C:ribonucleoprotein complex"/>
    <property type="evidence" value="ECO:0007669"/>
    <property type="project" value="UniProtKB-KW"/>
</dbReference>
<accession>A0AB33Z2E6</accession>
<dbReference type="GO" id="GO:0003735">
    <property type="term" value="F:structural constituent of ribosome"/>
    <property type="evidence" value="ECO:0007669"/>
    <property type="project" value="InterPro"/>
</dbReference>
<keyword evidence="4 6" id="KW-0689">Ribosomal protein</keyword>
<comment type="subunit">
    <text evidence="6">Part of the 50S ribosomal subunit. Contacts protein L29, and trigger factor when it is bound to the ribosome.</text>
</comment>
<proteinExistence type="inferred from homology"/>
<dbReference type="NCBIfam" id="NF004363">
    <property type="entry name" value="PRK05738.2-4"/>
    <property type="match status" value="1"/>
</dbReference>
<keyword evidence="3 6" id="KW-0694">RNA-binding</keyword>
<evidence type="ECO:0000313" key="8">
    <source>
        <dbReference type="Proteomes" id="UP000015462"/>
    </source>
</evidence>
<evidence type="ECO:0000256" key="4">
    <source>
        <dbReference type="ARBA" id="ARBA00022980"/>
    </source>
</evidence>
<dbReference type="AlphaFoldDB" id="A0AB33Z2E6"/>
<dbReference type="InterPro" id="IPR012677">
    <property type="entry name" value="Nucleotide-bd_a/b_plait_sf"/>
</dbReference>
<dbReference type="EMBL" id="ASHL01000002">
    <property type="protein sequence ID" value="EPD13453.1"/>
    <property type="molecule type" value="Genomic_DNA"/>
</dbReference>
<gene>
    <name evidence="6 7" type="primary">rplW</name>
    <name evidence="7" type="ORF">L196_02931</name>
</gene>
<dbReference type="PANTHER" id="PTHR11620">
    <property type="entry name" value="60S RIBOSOMAL PROTEIN L23A"/>
    <property type="match status" value="1"/>
</dbReference>
<dbReference type="InterPro" id="IPR012678">
    <property type="entry name" value="Ribosomal_uL23/eL15/eS24_sf"/>
</dbReference>
<keyword evidence="8" id="KW-1185">Reference proteome</keyword>
<evidence type="ECO:0000256" key="1">
    <source>
        <dbReference type="ARBA" id="ARBA00006700"/>
    </source>
</evidence>
<comment type="similarity">
    <text evidence="1 6">Belongs to the universal ribosomal protein uL23 family.</text>
</comment>
<comment type="caution">
    <text evidence="7">The sequence shown here is derived from an EMBL/GenBank/DDBJ whole genome shotgun (WGS) entry which is preliminary data.</text>
</comment>
<sequence length="97" mass="10697">MNQEFLLQLITAPVVTEKSSIAADLNNQYVFKVDSSANKADIKAAVEKLFSVDVESVKTLNVKGKVKRFGKGFGKRSDVKKAYVRIKSGQEIEFVSA</sequence>
<name>A0AB33Z2E6_9GAMM</name>
<dbReference type="GO" id="GO:0005840">
    <property type="term" value="C:ribosome"/>
    <property type="evidence" value="ECO:0007669"/>
    <property type="project" value="UniProtKB-KW"/>
</dbReference>
<evidence type="ECO:0000256" key="3">
    <source>
        <dbReference type="ARBA" id="ARBA00022884"/>
    </source>
</evidence>
<dbReference type="GO" id="GO:0006412">
    <property type="term" value="P:translation"/>
    <property type="evidence" value="ECO:0007669"/>
    <property type="project" value="UniProtKB-UniRule"/>
</dbReference>
<evidence type="ECO:0000313" key="7">
    <source>
        <dbReference type="EMBL" id="EPD13453.1"/>
    </source>
</evidence>
<dbReference type="Proteomes" id="UP000015462">
    <property type="component" value="Unassembled WGS sequence"/>
</dbReference>
<keyword evidence="5 6" id="KW-0687">Ribonucleoprotein</keyword>
<reference evidence="7 8" key="1">
    <citation type="journal article" date="2013" name="Genome Announc.">
        <title>Genome Sequence of the Pyrene- and Fluoranthene-Degrading Bacterium Cycloclasticus sp. Strain PY97M.</title>
        <authorList>
            <person name="Cui Z."/>
            <person name="Xu G."/>
            <person name="Li Q."/>
            <person name="Gao W."/>
            <person name="Zheng L."/>
        </authorList>
    </citation>
    <scope>NUCLEOTIDE SEQUENCE [LARGE SCALE GENOMIC DNA]</scope>
    <source>
        <strain evidence="7 8">PY97M</strain>
    </source>
</reference>
<dbReference type="SUPFAM" id="SSF54189">
    <property type="entry name" value="Ribosomal proteins S24e, L23 and L15e"/>
    <property type="match status" value="1"/>
</dbReference>
<dbReference type="InterPro" id="IPR013025">
    <property type="entry name" value="Ribosomal_uL23-like"/>
</dbReference>
<dbReference type="GO" id="GO:0019843">
    <property type="term" value="F:rRNA binding"/>
    <property type="evidence" value="ECO:0007669"/>
    <property type="project" value="UniProtKB-UniRule"/>
</dbReference>
<organism evidence="7 8">
    <name type="scientific">Cycloclasticus pugetii</name>
    <dbReference type="NCBI Taxonomy" id="34068"/>
    <lineage>
        <taxon>Bacteria</taxon>
        <taxon>Pseudomonadati</taxon>
        <taxon>Pseudomonadota</taxon>
        <taxon>Gammaproteobacteria</taxon>
        <taxon>Thiotrichales</taxon>
        <taxon>Piscirickettsiaceae</taxon>
        <taxon>Cycloclasticus</taxon>
    </lineage>
</organism>
<evidence type="ECO:0000256" key="5">
    <source>
        <dbReference type="ARBA" id="ARBA00023274"/>
    </source>
</evidence>